<organism evidence="1 2">
    <name type="scientific">Paenalcaligenes hominis</name>
    <dbReference type="NCBI Taxonomy" id="643674"/>
    <lineage>
        <taxon>Bacteria</taxon>
        <taxon>Pseudomonadati</taxon>
        <taxon>Pseudomonadota</taxon>
        <taxon>Betaproteobacteria</taxon>
        <taxon>Burkholderiales</taxon>
        <taxon>Alcaligenaceae</taxon>
        <taxon>Paenalcaligenes</taxon>
    </lineage>
</organism>
<comment type="caution">
    <text evidence="1">The sequence shown here is derived from an EMBL/GenBank/DDBJ whole genome shotgun (WGS) entry which is preliminary data.</text>
</comment>
<keyword evidence="2" id="KW-1185">Reference proteome</keyword>
<proteinExistence type="predicted"/>
<dbReference type="Proteomes" id="UP000783934">
    <property type="component" value="Unassembled WGS sequence"/>
</dbReference>
<evidence type="ECO:0000313" key="1">
    <source>
        <dbReference type="EMBL" id="NJB65717.1"/>
    </source>
</evidence>
<reference evidence="1 2" key="1">
    <citation type="submission" date="2020-03" db="EMBL/GenBank/DDBJ databases">
        <title>Genomic Encyclopedia of Type Strains, Phase IV (KMG-IV): sequencing the most valuable type-strain genomes for metagenomic binning, comparative biology and taxonomic classification.</title>
        <authorList>
            <person name="Goeker M."/>
        </authorList>
    </citation>
    <scope>NUCLEOTIDE SEQUENCE [LARGE SCALE GENOMIC DNA]</scope>
    <source>
        <strain evidence="1 2">DSM 26613</strain>
    </source>
</reference>
<evidence type="ECO:0000313" key="2">
    <source>
        <dbReference type="Proteomes" id="UP000783934"/>
    </source>
</evidence>
<sequence length="29" mass="3043">MYLSDCAENPAVQGGEDVNKRVLAYTAAG</sequence>
<accession>A0ABX0WSK8</accession>
<name>A0ABX0WSK8_9BURK</name>
<dbReference type="EMBL" id="JAATIZ010000003">
    <property type="protein sequence ID" value="NJB65717.1"/>
    <property type="molecule type" value="Genomic_DNA"/>
</dbReference>
<protein>
    <submittedName>
        <fullName evidence="1">Uncharacterized protein</fullName>
    </submittedName>
</protein>
<gene>
    <name evidence="1" type="ORF">GGR41_001966</name>
</gene>